<feature type="region of interest" description="Disordered" evidence="1">
    <location>
        <begin position="25"/>
        <end position="48"/>
    </location>
</feature>
<keyword evidence="2" id="KW-1133">Transmembrane helix</keyword>
<evidence type="ECO:0000313" key="4">
    <source>
        <dbReference type="EMBL" id="GAA0305018.1"/>
    </source>
</evidence>
<evidence type="ECO:0000256" key="1">
    <source>
        <dbReference type="SAM" id="MobiDB-lite"/>
    </source>
</evidence>
<dbReference type="RefSeq" id="WP_211312585.1">
    <property type="nucleotide sequence ID" value="NZ_BAAABL010000056.1"/>
</dbReference>
<protein>
    <recommendedName>
        <fullName evidence="3">DUF7312 domain-containing protein</fullName>
    </recommendedName>
</protein>
<feature type="compositionally biased region" description="Low complexity" evidence="1">
    <location>
        <begin position="38"/>
        <end position="48"/>
    </location>
</feature>
<accession>A0AAV3S9V7</accession>
<feature type="domain" description="DUF7312" evidence="3">
    <location>
        <begin position="18"/>
        <end position="69"/>
    </location>
</feature>
<dbReference type="InterPro" id="IPR055736">
    <property type="entry name" value="DUF7312"/>
</dbReference>
<feature type="transmembrane region" description="Helical" evidence="2">
    <location>
        <begin position="53"/>
        <end position="71"/>
    </location>
</feature>
<evidence type="ECO:0000259" key="3">
    <source>
        <dbReference type="Pfam" id="PF23994"/>
    </source>
</evidence>
<name>A0AAV3S9V7_9EURY</name>
<reference evidence="4 5" key="1">
    <citation type="journal article" date="2019" name="Int. J. Syst. Evol. Microbiol.">
        <title>The Global Catalogue of Microorganisms (GCM) 10K type strain sequencing project: providing services to taxonomists for standard genome sequencing and annotation.</title>
        <authorList>
            <consortium name="The Broad Institute Genomics Platform"/>
            <consortium name="The Broad Institute Genome Sequencing Center for Infectious Disease"/>
            <person name="Wu L."/>
            <person name="Ma J."/>
        </authorList>
    </citation>
    <scope>NUCLEOTIDE SEQUENCE [LARGE SCALE GENOMIC DNA]</scope>
    <source>
        <strain evidence="4 5">JCM 16330</strain>
    </source>
</reference>
<comment type="caution">
    <text evidence="4">The sequence shown here is derived from an EMBL/GenBank/DDBJ whole genome shotgun (WGS) entry which is preliminary data.</text>
</comment>
<dbReference type="Proteomes" id="UP001500837">
    <property type="component" value="Unassembled WGS sequence"/>
</dbReference>
<sequence>MADGTSDDRRLDDADDGGEWRFAIDEVGEDGVVEPDKSSSPPIEPGSPSVENVAFFVVGIALAVGVFALLLL</sequence>
<dbReference type="Pfam" id="PF23994">
    <property type="entry name" value="DUF7312"/>
    <property type="match status" value="1"/>
</dbReference>
<proteinExistence type="predicted"/>
<keyword evidence="2" id="KW-0472">Membrane</keyword>
<dbReference type="AlphaFoldDB" id="A0AAV3S9V7"/>
<evidence type="ECO:0000256" key="2">
    <source>
        <dbReference type="SAM" id="Phobius"/>
    </source>
</evidence>
<gene>
    <name evidence="4" type="ORF">GCM10009066_18610</name>
</gene>
<keyword evidence="2" id="KW-0812">Transmembrane</keyword>
<organism evidence="4 5">
    <name type="scientific">Halarchaeum salinum</name>
    <dbReference type="NCBI Taxonomy" id="489912"/>
    <lineage>
        <taxon>Archaea</taxon>
        <taxon>Methanobacteriati</taxon>
        <taxon>Methanobacteriota</taxon>
        <taxon>Stenosarchaea group</taxon>
        <taxon>Halobacteria</taxon>
        <taxon>Halobacteriales</taxon>
        <taxon>Halobacteriaceae</taxon>
    </lineage>
</organism>
<evidence type="ECO:0000313" key="5">
    <source>
        <dbReference type="Proteomes" id="UP001500837"/>
    </source>
</evidence>
<keyword evidence="5" id="KW-1185">Reference proteome</keyword>
<dbReference type="EMBL" id="BAAABL010000056">
    <property type="protein sequence ID" value="GAA0305018.1"/>
    <property type="molecule type" value="Genomic_DNA"/>
</dbReference>